<comment type="caution">
    <text evidence="1">The sequence shown here is derived from an EMBL/GenBank/DDBJ whole genome shotgun (WGS) entry which is preliminary data.</text>
</comment>
<reference evidence="1 2" key="1">
    <citation type="submission" date="2020-04" db="EMBL/GenBank/DDBJ databases">
        <title>Description of novel Gluconacetobacter.</title>
        <authorList>
            <person name="Sombolestani A."/>
        </authorList>
    </citation>
    <scope>NUCLEOTIDE SEQUENCE [LARGE SCALE GENOMIC DNA]</scope>
    <source>
        <strain evidence="1 2">LMG 27725</strain>
    </source>
</reference>
<dbReference type="InterPro" id="IPR027056">
    <property type="entry name" value="Gluconate_2DH_su3"/>
</dbReference>
<organism evidence="1 2">
    <name type="scientific">Gluconacetobacter tumulicola</name>
    <dbReference type="NCBI Taxonomy" id="1017177"/>
    <lineage>
        <taxon>Bacteria</taxon>
        <taxon>Pseudomonadati</taxon>
        <taxon>Pseudomonadota</taxon>
        <taxon>Alphaproteobacteria</taxon>
        <taxon>Acetobacterales</taxon>
        <taxon>Acetobacteraceae</taxon>
        <taxon>Gluconacetobacter</taxon>
    </lineage>
</organism>
<evidence type="ECO:0000313" key="1">
    <source>
        <dbReference type="EMBL" id="MBB2179700.1"/>
    </source>
</evidence>
<dbReference type="Proteomes" id="UP000525623">
    <property type="component" value="Unassembled WGS sequence"/>
</dbReference>
<proteinExistence type="predicted"/>
<accession>A0A7W4PA45</accession>
<name>A0A7W4PA45_9PROT</name>
<gene>
    <name evidence="1" type="ORF">HLH29_11050</name>
</gene>
<evidence type="ECO:0000313" key="2">
    <source>
        <dbReference type="Proteomes" id="UP000525623"/>
    </source>
</evidence>
<protein>
    <submittedName>
        <fullName evidence="1">Gluconate 2-dehydrogenase subunit 3 family protein</fullName>
    </submittedName>
</protein>
<keyword evidence="2" id="KW-1185">Reference proteome</keyword>
<dbReference type="AlphaFoldDB" id="A0A7W4PA45"/>
<sequence length="254" mass="28070">MCGPRWLRAETFTMPIDKFRNRRTFLRQAISVVPSVTFIGSASELLTANGARAAPTEQPSVPYQPTFFTSAEWTFLNAATDRLIPSNEDGPGAVELGVPEFIDRQMESGYGHGEFWYLSGPFVTDVDPTLGYQLQYTPRAFYRAAIADIDQVCTEAHGHPFHALNATTQDDVLTSLQKGTLALPHIAKPAEFFIQLLANTKEGYFADPMYGGNKHMGSWKMIGFPGARADFADWMQQPGKVYPLGPVSILGERA</sequence>
<dbReference type="EMBL" id="JABEQL010000013">
    <property type="protein sequence ID" value="MBB2179700.1"/>
    <property type="molecule type" value="Genomic_DNA"/>
</dbReference>
<dbReference type="Pfam" id="PF13618">
    <property type="entry name" value="Gluconate_2-dh3"/>
    <property type="match status" value="1"/>
</dbReference>